<dbReference type="EMBL" id="KM406416">
    <property type="protein sequence ID" value="AIW55147.1"/>
    <property type="molecule type" value="Genomic_DNA"/>
</dbReference>
<reference evidence="2" key="1">
    <citation type="journal article" date="2015" name="Appl. Environ. Microbiol.">
        <title>Discovery of a conjugative megaplasmid in Bifidobacterium breve.</title>
        <authorList>
            <person name="Bottacini F."/>
            <person name="O'Connell Motherway M."/>
            <person name="Casey E."/>
            <person name="McDonnell B."/>
            <person name="Mahony J."/>
            <person name="Ventura M."/>
            <person name="van Sinderen D."/>
        </authorList>
    </citation>
    <scope>NUCLEOTIDE SEQUENCE</scope>
    <source>
        <strain evidence="2">JCM 7017</strain>
        <plasmid evidence="2">megaplasmid pMP7017</plasmid>
    </source>
</reference>
<sequence>MSASLKNALVNIAGELDTMTDDDSFTIPLTKMQEFADQFAGTWLNEHDRILKEQAWEEGYLQGADDERITQNESNGKTSPAKANPYRSTEAKRHE</sequence>
<evidence type="ECO:0000313" key="2">
    <source>
        <dbReference type="EMBL" id="AIW55147.1"/>
    </source>
</evidence>
<name>A0A0A0V1B2_BIFBR</name>
<geneLocation type="plasmid" evidence="2">
    <name>megaplasmid pMP7017</name>
</geneLocation>
<feature type="region of interest" description="Disordered" evidence="1">
    <location>
        <begin position="62"/>
        <end position="95"/>
    </location>
</feature>
<evidence type="ECO:0000256" key="1">
    <source>
        <dbReference type="SAM" id="MobiDB-lite"/>
    </source>
</evidence>
<gene>
    <name evidence="2" type="ORF">B7017_p0093</name>
</gene>
<proteinExistence type="predicted"/>
<dbReference type="AlphaFoldDB" id="A0A0A0V1B2"/>
<protein>
    <submittedName>
        <fullName evidence="2">Uncharacterized protein</fullName>
    </submittedName>
</protein>
<accession>A0A0A0V1B2</accession>
<organism evidence="2">
    <name type="scientific">Bifidobacterium breve</name>
    <dbReference type="NCBI Taxonomy" id="1685"/>
    <lineage>
        <taxon>Bacteria</taxon>
        <taxon>Bacillati</taxon>
        <taxon>Actinomycetota</taxon>
        <taxon>Actinomycetes</taxon>
        <taxon>Bifidobacteriales</taxon>
        <taxon>Bifidobacteriaceae</taxon>
        <taxon>Bifidobacterium</taxon>
    </lineage>
</organism>
<dbReference type="RefSeq" id="WP_052791236.1">
    <property type="nucleotide sequence ID" value="NZ_JASPDM010000029.1"/>
</dbReference>
<keyword evidence="2" id="KW-0614">Plasmid</keyword>